<proteinExistence type="predicted"/>
<dbReference type="KEGG" id="fme:FOMMEDRAFT_17127"/>
<gene>
    <name evidence="2" type="ORF">FOMMEDRAFT_24405</name>
</gene>
<feature type="region of interest" description="Disordered" evidence="1">
    <location>
        <begin position="1"/>
        <end position="29"/>
    </location>
</feature>
<dbReference type="RefSeq" id="XP_007272259.1">
    <property type="nucleotide sequence ID" value="XM_007272197.1"/>
</dbReference>
<keyword evidence="3" id="KW-1185">Reference proteome</keyword>
<protein>
    <submittedName>
        <fullName evidence="2">Uncharacterized protein</fullName>
    </submittedName>
</protein>
<reference evidence="3" key="1">
    <citation type="journal article" date="2012" name="Science">
        <title>The Paleozoic origin of enzymatic lignin decomposition reconstructed from 31 fungal genomes.</title>
        <authorList>
            <person name="Floudas D."/>
            <person name="Binder M."/>
            <person name="Riley R."/>
            <person name="Barry K."/>
            <person name="Blanchette R.A."/>
            <person name="Henrissat B."/>
            <person name="Martinez A.T."/>
            <person name="Otillar R."/>
            <person name="Spatafora J.W."/>
            <person name="Yadav J.S."/>
            <person name="Aerts A."/>
            <person name="Benoit I."/>
            <person name="Boyd A."/>
            <person name="Carlson A."/>
            <person name="Copeland A."/>
            <person name="Coutinho P.M."/>
            <person name="de Vries R.P."/>
            <person name="Ferreira P."/>
            <person name="Findley K."/>
            <person name="Foster B."/>
            <person name="Gaskell J."/>
            <person name="Glotzer D."/>
            <person name="Gorecki P."/>
            <person name="Heitman J."/>
            <person name="Hesse C."/>
            <person name="Hori C."/>
            <person name="Igarashi K."/>
            <person name="Jurgens J.A."/>
            <person name="Kallen N."/>
            <person name="Kersten P."/>
            <person name="Kohler A."/>
            <person name="Kuees U."/>
            <person name="Kumar T.K.A."/>
            <person name="Kuo A."/>
            <person name="LaButti K."/>
            <person name="Larrondo L.F."/>
            <person name="Lindquist E."/>
            <person name="Ling A."/>
            <person name="Lombard V."/>
            <person name="Lucas S."/>
            <person name="Lundell T."/>
            <person name="Martin R."/>
            <person name="McLaughlin D.J."/>
            <person name="Morgenstern I."/>
            <person name="Morin E."/>
            <person name="Murat C."/>
            <person name="Nagy L.G."/>
            <person name="Nolan M."/>
            <person name="Ohm R.A."/>
            <person name="Patyshakuliyeva A."/>
            <person name="Rokas A."/>
            <person name="Ruiz-Duenas F.J."/>
            <person name="Sabat G."/>
            <person name="Salamov A."/>
            <person name="Samejima M."/>
            <person name="Schmutz J."/>
            <person name="Slot J.C."/>
            <person name="St John F."/>
            <person name="Stenlid J."/>
            <person name="Sun H."/>
            <person name="Sun S."/>
            <person name="Syed K."/>
            <person name="Tsang A."/>
            <person name="Wiebenga A."/>
            <person name="Young D."/>
            <person name="Pisabarro A."/>
            <person name="Eastwood D.C."/>
            <person name="Martin F."/>
            <person name="Cullen D."/>
            <person name="Grigoriev I.V."/>
            <person name="Hibbett D.S."/>
        </authorList>
    </citation>
    <scope>NUCLEOTIDE SEQUENCE [LARGE SCALE GENOMIC DNA]</scope>
    <source>
        <strain evidence="3">MF3/22</strain>
    </source>
</reference>
<evidence type="ECO:0000256" key="1">
    <source>
        <dbReference type="SAM" id="MobiDB-lite"/>
    </source>
</evidence>
<feature type="compositionally biased region" description="Basic and acidic residues" evidence="1">
    <location>
        <begin position="1"/>
        <end position="14"/>
    </location>
</feature>
<dbReference type="RefSeq" id="XP_007262902.1">
    <property type="nucleotide sequence ID" value="XM_007262840.1"/>
</dbReference>
<evidence type="ECO:0000313" key="3">
    <source>
        <dbReference type="Proteomes" id="UP000053630"/>
    </source>
</evidence>
<feature type="compositionally biased region" description="Basic and acidic residues" evidence="1">
    <location>
        <begin position="89"/>
        <end position="98"/>
    </location>
</feature>
<dbReference type="EMBL" id="JH718309">
    <property type="protein sequence ID" value="EJC97478.1"/>
    <property type="molecule type" value="Genomic_DNA"/>
</dbReference>
<name>R7SFJ4_FOMME</name>
<dbReference type="KEGG" id="fme:FOMMEDRAFT_24405"/>
<accession>R7SFJ4</accession>
<dbReference type="GeneID" id="18678462"/>
<feature type="region of interest" description="Disordered" evidence="1">
    <location>
        <begin position="63"/>
        <end position="98"/>
    </location>
</feature>
<organism evidence="2 3">
    <name type="scientific">Fomitiporia mediterranea (strain MF3/22)</name>
    <name type="common">Grapevine white-rot fungus</name>
    <dbReference type="NCBI Taxonomy" id="694068"/>
    <lineage>
        <taxon>Eukaryota</taxon>
        <taxon>Fungi</taxon>
        <taxon>Dikarya</taxon>
        <taxon>Basidiomycota</taxon>
        <taxon>Agaricomycotina</taxon>
        <taxon>Agaricomycetes</taxon>
        <taxon>Hymenochaetales</taxon>
        <taxon>Hymenochaetaceae</taxon>
        <taxon>Fomitiporia</taxon>
    </lineage>
</organism>
<evidence type="ECO:0000313" key="2">
    <source>
        <dbReference type="EMBL" id="EJC97478.1"/>
    </source>
</evidence>
<dbReference type="AlphaFoldDB" id="R7SFJ4"/>
<sequence>MDLKKKKKSEERTVTKSTADLLRKQPRPRPAYCTLNSAINLESEKENDFVVQTGPHSALANIHHQHQSISQEQSNKVSASGGTVTVEGVQDHSKEGRA</sequence>
<dbReference type="Proteomes" id="UP000053630">
    <property type="component" value="Unassembled WGS sequence"/>
</dbReference>